<dbReference type="AlphaFoldDB" id="A0A9D1FN28"/>
<accession>A0A9D1FN28</accession>
<comment type="caution">
    <text evidence="1">The sequence shown here is derived from an EMBL/GenBank/DDBJ whole genome shotgun (WGS) entry which is preliminary data.</text>
</comment>
<dbReference type="PANTHER" id="PTHR36848:SF2">
    <property type="entry name" value="SECRETED PROTEIN"/>
    <property type="match status" value="1"/>
</dbReference>
<proteinExistence type="predicted"/>
<evidence type="ECO:0008006" key="3">
    <source>
        <dbReference type="Google" id="ProtNLM"/>
    </source>
</evidence>
<dbReference type="Proteomes" id="UP000824002">
    <property type="component" value="Unassembled WGS sequence"/>
</dbReference>
<gene>
    <name evidence="1" type="ORF">IAB51_05315</name>
</gene>
<evidence type="ECO:0000313" key="1">
    <source>
        <dbReference type="EMBL" id="HIS76215.1"/>
    </source>
</evidence>
<dbReference type="InterPro" id="IPR053161">
    <property type="entry name" value="Ulvan_degrading_GH"/>
</dbReference>
<organism evidence="1 2">
    <name type="scientific">Candidatus Merdivicinus excrementipullorum</name>
    <dbReference type="NCBI Taxonomy" id="2840867"/>
    <lineage>
        <taxon>Bacteria</taxon>
        <taxon>Bacillati</taxon>
        <taxon>Bacillota</taxon>
        <taxon>Clostridia</taxon>
        <taxon>Eubacteriales</taxon>
        <taxon>Oscillospiraceae</taxon>
        <taxon>Oscillospiraceae incertae sedis</taxon>
        <taxon>Candidatus Merdivicinus</taxon>
    </lineage>
</organism>
<name>A0A9D1FN28_9FIRM</name>
<reference evidence="1" key="2">
    <citation type="journal article" date="2021" name="PeerJ">
        <title>Extensive microbial diversity within the chicken gut microbiome revealed by metagenomics and culture.</title>
        <authorList>
            <person name="Gilroy R."/>
            <person name="Ravi A."/>
            <person name="Getino M."/>
            <person name="Pursley I."/>
            <person name="Horton D.L."/>
            <person name="Alikhan N.F."/>
            <person name="Baker D."/>
            <person name="Gharbi K."/>
            <person name="Hall N."/>
            <person name="Watson M."/>
            <person name="Adriaenssens E.M."/>
            <person name="Foster-Nyarko E."/>
            <person name="Jarju S."/>
            <person name="Secka A."/>
            <person name="Antonio M."/>
            <person name="Oren A."/>
            <person name="Chaudhuri R.R."/>
            <person name="La Ragione R."/>
            <person name="Hildebrand F."/>
            <person name="Pallen M.J."/>
        </authorList>
    </citation>
    <scope>NUCLEOTIDE SEQUENCE</scope>
    <source>
        <strain evidence="1">CHK199-13235</strain>
    </source>
</reference>
<reference evidence="1" key="1">
    <citation type="submission" date="2020-10" db="EMBL/GenBank/DDBJ databases">
        <authorList>
            <person name="Gilroy R."/>
        </authorList>
    </citation>
    <scope>NUCLEOTIDE SEQUENCE</scope>
    <source>
        <strain evidence="1">CHK199-13235</strain>
    </source>
</reference>
<sequence>MFYKRNREKELDSELFQNPTSEYRGTPFWAWNCTLDNEMLDEQIGYLKEMGFGGFHMHPRTGFGNPYLSEEHMSLVKHCVETAKKQEMYAYLYDEDRWPSGFAGGLVTKDPKYRARYLCLTRVPYSGAGGKALGATAAVTRSENGTLLACYDIVLDEQGCLSRYRRIGKNDDAEGMKWYAYLETPLNDPWYNNQTYVNTLSKEAMDRFIEVTYETYKKSIAGDFGGAVPSIFTDEPQFSHKNTLNFPMEEKDIILPWSEDLPDTFRAAYGEDLVENLPQLLWELPDGKVSVIRYHYHDHITERFTQAFADNCGKWCEDNGLMLTGHMMEEPTLRSQTAALGEAMRAYRGFQMPGIDMLCHSFEYTTAKQAQSAVHQFGREGMLSELYGVTGWAYDFRGHKIQGDWQAALGVTVRVPHLSWVSMAGEAKRDYPASINYQSPWFREYGLVEDHFARVNTAITRGKPVVKVGVIHPIENYWLHWGPAQQTSLIREQMEENFQNLTKWLLFGTIDFDFICESLLPEQCEKGAVPFQVGEMAYDVLIIPACETLRSTTYQRLKEYEEAGGRLIFLGEPPKYLDAKESGLPKTLYEKSEHISFDRSSILEALDSVRMVELRKADGSYMDHLIYQMRQDNTCRWLFIAQGKEPRLKDNAFGEKVYITLDGEYSVQCYDTITGKVFPLKADVKNGKTKLEHTFYNQDSLLLRLNPCECCGQPEAAVPEKKTVSWKLPKTVAITLEEPNVLLLDKAEYALDDGEYFAEEEILRADNHLRDLAGFPSRQNAVAQPWTIPEEPFVHTAHLRFRIASKFQAENVQLAVEDAERVAIRLNGKAIESKVTGWYVDHAIKTVALGTIPAGESVLALDIPFGKRSDLEWCYLLGDFGVELHGETAVITEPVRELGFGSVVEQGLPFYGGNIRYHLPVPANKTLQIHVPHYRGSLVAAEIDGKRADRMAFAPYNMTVRTSDSGYLDMVIFGNRSNTFGAVHRVCEGNNWLGPDSWRTSGDEWSESYRLTPFGILSAPVIQIEE</sequence>
<dbReference type="Gene3D" id="3.40.50.880">
    <property type="match status" value="1"/>
</dbReference>
<evidence type="ECO:0000313" key="2">
    <source>
        <dbReference type="Proteomes" id="UP000824002"/>
    </source>
</evidence>
<dbReference type="CDD" id="cd03143">
    <property type="entry name" value="A4_beta-galactosidase_middle_domain"/>
    <property type="match status" value="1"/>
</dbReference>
<protein>
    <recommendedName>
        <fullName evidence="3">Glycoside hydrolase</fullName>
    </recommendedName>
</protein>
<dbReference type="PANTHER" id="PTHR36848">
    <property type="entry name" value="DNA-BINDING PROTEIN (PUTATIVE SECRETED PROTEIN)-RELATED"/>
    <property type="match status" value="1"/>
</dbReference>
<dbReference type="EMBL" id="DVJP01000036">
    <property type="protein sequence ID" value="HIS76215.1"/>
    <property type="molecule type" value="Genomic_DNA"/>
</dbReference>
<dbReference type="InterPro" id="IPR029062">
    <property type="entry name" value="Class_I_gatase-like"/>
</dbReference>